<dbReference type="RefSeq" id="WP_141629094.1">
    <property type="nucleotide sequence ID" value="NZ_JADPQA010000001.1"/>
</dbReference>
<keyword evidence="2" id="KW-1133">Transmembrane helix</keyword>
<evidence type="ECO:0000313" key="4">
    <source>
        <dbReference type="EMBL" id="TQE43065.1"/>
    </source>
</evidence>
<reference evidence="4 5" key="1">
    <citation type="submission" date="2019-06" db="EMBL/GenBank/DDBJ databases">
        <title>Draft genome of C. phoceense Strain 272.</title>
        <authorList>
            <person name="Pacheco L.G.C."/>
            <person name="Barberis C.M."/>
            <person name="Almuzara M.N."/>
            <person name="Traglia G.M."/>
            <person name="Santos C.S."/>
            <person name="Rocha D.J.P.G."/>
            <person name="Aguiar E.R.G.R."/>
            <person name="Vay C.A."/>
        </authorList>
    </citation>
    <scope>NUCLEOTIDE SEQUENCE [LARGE SCALE GENOMIC DNA]</scope>
    <source>
        <strain evidence="4 5">272</strain>
    </source>
</reference>
<accession>A0A540R5P2</accession>
<proteinExistence type="predicted"/>
<keyword evidence="2" id="KW-0812">Transmembrane</keyword>
<organism evidence="4 5">
    <name type="scientific">Corynebacterium phoceense</name>
    <dbReference type="NCBI Taxonomy" id="1686286"/>
    <lineage>
        <taxon>Bacteria</taxon>
        <taxon>Bacillati</taxon>
        <taxon>Actinomycetota</taxon>
        <taxon>Actinomycetes</taxon>
        <taxon>Mycobacteriales</taxon>
        <taxon>Corynebacteriaceae</taxon>
        <taxon>Corynebacterium</taxon>
    </lineage>
</organism>
<comment type="caution">
    <text evidence="4">The sequence shown here is derived from an EMBL/GenBank/DDBJ whole genome shotgun (WGS) entry which is preliminary data.</text>
</comment>
<dbReference type="Pfam" id="PF13399">
    <property type="entry name" value="LytR_C"/>
    <property type="match status" value="1"/>
</dbReference>
<evidence type="ECO:0000313" key="5">
    <source>
        <dbReference type="Proteomes" id="UP000318080"/>
    </source>
</evidence>
<evidence type="ECO:0000259" key="3">
    <source>
        <dbReference type="Pfam" id="PF13399"/>
    </source>
</evidence>
<dbReference type="STRING" id="1686286.GCA_900092335_00155"/>
<keyword evidence="2" id="KW-0472">Membrane</keyword>
<feature type="compositionally biased region" description="Low complexity" evidence="1">
    <location>
        <begin position="86"/>
        <end position="123"/>
    </location>
</feature>
<keyword evidence="5" id="KW-1185">Reference proteome</keyword>
<evidence type="ECO:0000256" key="2">
    <source>
        <dbReference type="SAM" id="Phobius"/>
    </source>
</evidence>
<feature type="transmembrane region" description="Helical" evidence="2">
    <location>
        <begin position="20"/>
        <end position="39"/>
    </location>
</feature>
<protein>
    <submittedName>
        <fullName evidence="4">LytR family transcriptional regulator</fullName>
    </submittedName>
</protein>
<dbReference type="Proteomes" id="UP000318080">
    <property type="component" value="Unassembled WGS sequence"/>
</dbReference>
<evidence type="ECO:0000256" key="1">
    <source>
        <dbReference type="SAM" id="MobiDB-lite"/>
    </source>
</evidence>
<gene>
    <name evidence="4" type="ORF">EJK80_09335</name>
</gene>
<dbReference type="AlphaFoldDB" id="A0A540R5P2"/>
<dbReference type="Gene3D" id="3.30.70.2390">
    <property type="match status" value="1"/>
</dbReference>
<name>A0A540R5P2_9CORY</name>
<feature type="compositionally biased region" description="Low complexity" evidence="1">
    <location>
        <begin position="49"/>
        <end position="78"/>
    </location>
</feature>
<feature type="region of interest" description="Disordered" evidence="1">
    <location>
        <begin position="49"/>
        <end position="123"/>
    </location>
</feature>
<sequence>MTNVNPETNEKSPAAGLPLRGLAMVLIAVAVALGLWALYSFTRGGNPEPTAADAPVAAQSPQAQQPQPGQAQPSDAPANGQSATPAEGQGETGADGADGAATPGAPAPAGEGDAAVSADGAGEGASASQRKVSILNNSTVQGLAADVSKQVTDAGYELGEVGNFADEILTETTVFFPAGDAVAEAQARTLADKFSGVAKENIQALPEKAMAEGAVTIVLVNQ</sequence>
<dbReference type="EMBL" id="VHIR01000013">
    <property type="protein sequence ID" value="TQE43065.1"/>
    <property type="molecule type" value="Genomic_DNA"/>
</dbReference>
<dbReference type="InterPro" id="IPR027381">
    <property type="entry name" value="LytR/CpsA/Psr_C"/>
</dbReference>
<feature type="domain" description="LytR/CpsA/Psr regulator C-terminal" evidence="3">
    <location>
        <begin position="131"/>
        <end position="219"/>
    </location>
</feature>